<keyword evidence="8" id="KW-0675">Receptor</keyword>
<keyword evidence="13" id="KW-1185">Reference proteome</keyword>
<dbReference type="GO" id="GO:0031295">
    <property type="term" value="P:T cell costimulation"/>
    <property type="evidence" value="ECO:0007669"/>
    <property type="project" value="TreeGrafter"/>
</dbReference>
<dbReference type="SUPFAM" id="SSF48726">
    <property type="entry name" value="Immunoglobulin"/>
    <property type="match status" value="1"/>
</dbReference>
<keyword evidence="6" id="KW-0472">Membrane</keyword>
<dbReference type="GO" id="GO:0006955">
    <property type="term" value="P:immune response"/>
    <property type="evidence" value="ECO:0007669"/>
    <property type="project" value="TreeGrafter"/>
</dbReference>
<dbReference type="InterPro" id="IPR013106">
    <property type="entry name" value="Ig_V-set"/>
</dbReference>
<dbReference type="InterPro" id="IPR036179">
    <property type="entry name" value="Ig-like_dom_sf"/>
</dbReference>
<dbReference type="GO" id="GO:0071222">
    <property type="term" value="P:cellular response to lipopolysaccharide"/>
    <property type="evidence" value="ECO:0007669"/>
    <property type="project" value="TreeGrafter"/>
</dbReference>
<evidence type="ECO:0000256" key="4">
    <source>
        <dbReference type="ARBA" id="ARBA00022729"/>
    </source>
</evidence>
<keyword evidence="3" id="KW-0812">Transmembrane</keyword>
<keyword evidence="10" id="KW-0393">Immunoglobulin domain</keyword>
<dbReference type="GeneTree" id="ENSGT00940000175800"/>
<dbReference type="GO" id="GO:0042102">
    <property type="term" value="P:positive regulation of T cell proliferation"/>
    <property type="evidence" value="ECO:0007669"/>
    <property type="project" value="TreeGrafter"/>
</dbReference>
<dbReference type="AlphaFoldDB" id="A0AAR2IKL1"/>
<accession>A0AAR2IKL1</accession>
<evidence type="ECO:0000256" key="8">
    <source>
        <dbReference type="ARBA" id="ARBA00023170"/>
    </source>
</evidence>
<dbReference type="Gene3D" id="2.60.40.10">
    <property type="entry name" value="Immunoglobulins"/>
    <property type="match status" value="1"/>
</dbReference>
<evidence type="ECO:0000259" key="11">
    <source>
        <dbReference type="PROSITE" id="PS50835"/>
    </source>
</evidence>
<reference evidence="12" key="2">
    <citation type="submission" date="2025-08" db="UniProtKB">
        <authorList>
            <consortium name="Ensembl"/>
        </authorList>
    </citation>
    <scope>IDENTIFICATION</scope>
</reference>
<dbReference type="Pfam" id="PF07686">
    <property type="entry name" value="V-set"/>
    <property type="match status" value="1"/>
</dbReference>
<protein>
    <recommendedName>
        <fullName evidence="11">Ig-like domain-containing protein</fullName>
    </recommendedName>
</protein>
<dbReference type="PANTHER" id="PTHR25466:SF14">
    <property type="entry name" value="BUTYROPHILIN SUBFAMILY 2 MEMBER A2-LIKE-RELATED"/>
    <property type="match status" value="1"/>
</dbReference>
<feature type="domain" description="Ig-like" evidence="11">
    <location>
        <begin position="1"/>
        <end position="91"/>
    </location>
</feature>
<evidence type="ECO:0000313" key="13">
    <source>
        <dbReference type="Proteomes" id="UP001501920"/>
    </source>
</evidence>
<proteinExistence type="predicted"/>
<keyword evidence="9" id="KW-0325">Glycoprotein</keyword>
<evidence type="ECO:0000256" key="1">
    <source>
        <dbReference type="ARBA" id="ARBA00004251"/>
    </source>
</evidence>
<dbReference type="InterPro" id="IPR013783">
    <property type="entry name" value="Ig-like_fold"/>
</dbReference>
<dbReference type="PANTHER" id="PTHR25466">
    <property type="entry name" value="T-LYMPHOCYTE ACTIVATION ANTIGEN"/>
    <property type="match status" value="1"/>
</dbReference>
<dbReference type="GO" id="GO:0007166">
    <property type="term" value="P:cell surface receptor signaling pathway"/>
    <property type="evidence" value="ECO:0007669"/>
    <property type="project" value="TreeGrafter"/>
</dbReference>
<organism evidence="12 13">
    <name type="scientific">Pygocentrus nattereri</name>
    <name type="common">Red-bellied piranha</name>
    <dbReference type="NCBI Taxonomy" id="42514"/>
    <lineage>
        <taxon>Eukaryota</taxon>
        <taxon>Metazoa</taxon>
        <taxon>Chordata</taxon>
        <taxon>Craniata</taxon>
        <taxon>Vertebrata</taxon>
        <taxon>Euteleostomi</taxon>
        <taxon>Actinopterygii</taxon>
        <taxon>Neopterygii</taxon>
        <taxon>Teleostei</taxon>
        <taxon>Ostariophysi</taxon>
        <taxon>Characiformes</taxon>
        <taxon>Characoidei</taxon>
        <taxon>Pygocentrus</taxon>
    </lineage>
</organism>
<evidence type="ECO:0000256" key="6">
    <source>
        <dbReference type="ARBA" id="ARBA00023136"/>
    </source>
</evidence>
<keyword evidence="2" id="KW-1003">Cell membrane</keyword>
<reference evidence="12" key="3">
    <citation type="submission" date="2025-09" db="UniProtKB">
        <authorList>
            <consortium name="Ensembl"/>
        </authorList>
    </citation>
    <scope>IDENTIFICATION</scope>
</reference>
<comment type="subcellular location">
    <subcellularLocation>
        <location evidence="1">Cell membrane</location>
        <topology evidence="1">Single-pass type I membrane protein</topology>
    </subcellularLocation>
</comment>
<sequence length="169" mass="19239">NITLPCSNTDEALQSRVTVFWRFGDSRTVYDIIDSRASFDEQDASFIGRVESFPAEWTKGNFSISLSNVQKADGGLYTCFIPDINKQMRVQLILLKTRYEKIKDALEWRNHLSVGPLIRRLQVRSLVMLQPSIAQSPRQHNWPRSLWVDRMGPLSPPSLNAMLVSAGIC</sequence>
<dbReference type="GO" id="GO:0042130">
    <property type="term" value="P:negative regulation of T cell proliferation"/>
    <property type="evidence" value="ECO:0007669"/>
    <property type="project" value="TreeGrafter"/>
</dbReference>
<dbReference type="Proteomes" id="UP001501920">
    <property type="component" value="Chromosome 25"/>
</dbReference>
<reference evidence="12 13" key="1">
    <citation type="submission" date="2020-10" db="EMBL/GenBank/DDBJ databases">
        <title>Pygocentrus nattereri (red-bellied piranha) genome, fPygNat1, primary haplotype.</title>
        <authorList>
            <person name="Myers G."/>
            <person name="Meyer A."/>
            <person name="Karagic N."/>
            <person name="Pippel M."/>
            <person name="Winkler S."/>
            <person name="Tracey A."/>
            <person name="Wood J."/>
            <person name="Formenti G."/>
            <person name="Howe K."/>
            <person name="Fedrigo O."/>
            <person name="Jarvis E.D."/>
        </authorList>
    </citation>
    <scope>NUCLEOTIDE SEQUENCE [LARGE SCALE GENOMIC DNA]</scope>
</reference>
<keyword evidence="7" id="KW-1015">Disulfide bond</keyword>
<dbReference type="InterPro" id="IPR051713">
    <property type="entry name" value="T-cell_Activation_Regulation"/>
</dbReference>
<dbReference type="GO" id="GO:0009897">
    <property type="term" value="C:external side of plasma membrane"/>
    <property type="evidence" value="ECO:0007669"/>
    <property type="project" value="TreeGrafter"/>
</dbReference>
<evidence type="ECO:0000256" key="2">
    <source>
        <dbReference type="ARBA" id="ARBA00022475"/>
    </source>
</evidence>
<dbReference type="Ensembl" id="ENSPNAT00000042476.1">
    <property type="protein sequence ID" value="ENSPNAP00000038562.1"/>
    <property type="gene ID" value="ENSPNAG00000036025.1"/>
</dbReference>
<keyword evidence="4" id="KW-0732">Signal</keyword>
<evidence type="ECO:0000256" key="7">
    <source>
        <dbReference type="ARBA" id="ARBA00023157"/>
    </source>
</evidence>
<dbReference type="PROSITE" id="PS50835">
    <property type="entry name" value="IG_LIKE"/>
    <property type="match status" value="1"/>
</dbReference>
<evidence type="ECO:0000256" key="5">
    <source>
        <dbReference type="ARBA" id="ARBA00022989"/>
    </source>
</evidence>
<evidence type="ECO:0000256" key="3">
    <source>
        <dbReference type="ARBA" id="ARBA00022692"/>
    </source>
</evidence>
<evidence type="ECO:0000256" key="9">
    <source>
        <dbReference type="ARBA" id="ARBA00023180"/>
    </source>
</evidence>
<name>A0AAR2IKL1_PYGNA</name>
<evidence type="ECO:0000313" key="12">
    <source>
        <dbReference type="Ensembl" id="ENSPNAP00000038562.1"/>
    </source>
</evidence>
<keyword evidence="5" id="KW-1133">Transmembrane helix</keyword>
<dbReference type="InterPro" id="IPR007110">
    <property type="entry name" value="Ig-like_dom"/>
</dbReference>
<evidence type="ECO:0000256" key="10">
    <source>
        <dbReference type="ARBA" id="ARBA00023319"/>
    </source>
</evidence>